<feature type="region of interest" description="Disordered" evidence="1">
    <location>
        <begin position="1"/>
        <end position="150"/>
    </location>
</feature>
<feature type="region of interest" description="Disordered" evidence="1">
    <location>
        <begin position="172"/>
        <end position="236"/>
    </location>
</feature>
<name>A0A6A6TKS6_9PLEO</name>
<accession>A0A6A6TKS6</accession>
<feature type="compositionally biased region" description="Basic and acidic residues" evidence="1">
    <location>
        <begin position="111"/>
        <end position="121"/>
    </location>
</feature>
<dbReference type="PRINTS" id="PR01217">
    <property type="entry name" value="PRICHEXTENSN"/>
</dbReference>
<feature type="region of interest" description="Disordered" evidence="1">
    <location>
        <begin position="262"/>
        <end position="328"/>
    </location>
</feature>
<proteinExistence type="predicted"/>
<sequence length="391" mass="43178">MTHPQKSGRGLYPLSIPYARLGPLSPPNIPLPSSRDSSVAPLPEHPSSSPQLERLYLYGPPTPYASEYSSEDLDLDTSTQRIPRPQHRGNTLSLRHHSESHSRGRQPRSSSHHEPPLERRSTQRPLSPPPHYPRPSDSNPSSSNSSPISFRCLTSRGVETFDFARPQTFAACMSTPPDTPRTPGGTHVRFQPPSSHPHPDTDPRRRVCTPTPHPSPPSPPPAYTPRAPQPGEEYHSRGRLGSRIHAIPQSFRSHLHREDATLSTHAHAHAGPSTAHNSNSNSNINSHSHSPASFPRPLTRSEATGYYYPIRPNRHSPSPPPADGGPRWRETAAADLFFNSTMTVEEGQARCPREGCGGALVWAEGWRNRVKCVKCRKHQDPVCGDLEALDM</sequence>
<gene>
    <name evidence="2" type="ORF">K491DRAFT_675312</name>
</gene>
<feature type="compositionally biased region" description="Low complexity" evidence="1">
    <location>
        <begin position="276"/>
        <end position="290"/>
    </location>
</feature>
<evidence type="ECO:0000313" key="2">
    <source>
        <dbReference type="EMBL" id="KAF2659807.1"/>
    </source>
</evidence>
<dbReference type="EMBL" id="MU004304">
    <property type="protein sequence ID" value="KAF2659807.1"/>
    <property type="molecule type" value="Genomic_DNA"/>
</dbReference>
<feature type="compositionally biased region" description="Pro residues" evidence="1">
    <location>
        <begin position="211"/>
        <end position="223"/>
    </location>
</feature>
<evidence type="ECO:0000313" key="3">
    <source>
        <dbReference type="Proteomes" id="UP000799324"/>
    </source>
</evidence>
<organism evidence="2 3">
    <name type="scientific">Lophiostoma macrostomum CBS 122681</name>
    <dbReference type="NCBI Taxonomy" id="1314788"/>
    <lineage>
        <taxon>Eukaryota</taxon>
        <taxon>Fungi</taxon>
        <taxon>Dikarya</taxon>
        <taxon>Ascomycota</taxon>
        <taxon>Pezizomycotina</taxon>
        <taxon>Dothideomycetes</taxon>
        <taxon>Pleosporomycetidae</taxon>
        <taxon>Pleosporales</taxon>
        <taxon>Lophiostomataceae</taxon>
        <taxon>Lophiostoma</taxon>
    </lineage>
</organism>
<reference evidence="2" key="1">
    <citation type="journal article" date="2020" name="Stud. Mycol.">
        <title>101 Dothideomycetes genomes: a test case for predicting lifestyles and emergence of pathogens.</title>
        <authorList>
            <person name="Haridas S."/>
            <person name="Albert R."/>
            <person name="Binder M."/>
            <person name="Bloem J."/>
            <person name="Labutti K."/>
            <person name="Salamov A."/>
            <person name="Andreopoulos B."/>
            <person name="Baker S."/>
            <person name="Barry K."/>
            <person name="Bills G."/>
            <person name="Bluhm B."/>
            <person name="Cannon C."/>
            <person name="Castanera R."/>
            <person name="Culley D."/>
            <person name="Daum C."/>
            <person name="Ezra D."/>
            <person name="Gonzalez J."/>
            <person name="Henrissat B."/>
            <person name="Kuo A."/>
            <person name="Liang C."/>
            <person name="Lipzen A."/>
            <person name="Lutzoni F."/>
            <person name="Magnuson J."/>
            <person name="Mondo S."/>
            <person name="Nolan M."/>
            <person name="Ohm R."/>
            <person name="Pangilinan J."/>
            <person name="Park H.-J."/>
            <person name="Ramirez L."/>
            <person name="Alfaro M."/>
            <person name="Sun H."/>
            <person name="Tritt A."/>
            <person name="Yoshinaga Y."/>
            <person name="Zwiers L.-H."/>
            <person name="Turgeon B."/>
            <person name="Goodwin S."/>
            <person name="Spatafora J."/>
            <person name="Crous P."/>
            <person name="Grigoriev I."/>
        </authorList>
    </citation>
    <scope>NUCLEOTIDE SEQUENCE</scope>
    <source>
        <strain evidence="2">CBS 122681</strain>
    </source>
</reference>
<feature type="compositionally biased region" description="Low complexity" evidence="1">
    <location>
        <begin position="135"/>
        <end position="149"/>
    </location>
</feature>
<protein>
    <submittedName>
        <fullName evidence="2">Uncharacterized protein</fullName>
    </submittedName>
</protein>
<dbReference type="Proteomes" id="UP000799324">
    <property type="component" value="Unassembled WGS sequence"/>
</dbReference>
<evidence type="ECO:0000256" key="1">
    <source>
        <dbReference type="SAM" id="MobiDB-lite"/>
    </source>
</evidence>
<keyword evidence="3" id="KW-1185">Reference proteome</keyword>
<dbReference type="AlphaFoldDB" id="A0A6A6TKS6"/>